<gene>
    <name evidence="3" type="ORF">NCTC8181_01161</name>
    <name evidence="4" type="ORF">NCTC8184_00667</name>
    <name evidence="2" type="ORF">WA04_05740</name>
</gene>
<reference evidence="4 7" key="3">
    <citation type="submission" date="2018-12" db="EMBL/GenBank/DDBJ databases">
        <authorList>
            <consortium name="Pathogen Informatics"/>
        </authorList>
    </citation>
    <scope>NUCLEOTIDE SEQUENCE [LARGE SCALE GENOMIC DNA]</scope>
    <source>
        <strain evidence="4 7">NCTC8184</strain>
    </source>
</reference>
<dbReference type="Gene3D" id="3.40.630.30">
    <property type="match status" value="1"/>
</dbReference>
<dbReference type="InterPro" id="IPR000182">
    <property type="entry name" value="GNAT_dom"/>
</dbReference>
<dbReference type="AlphaFoldDB" id="A0A076Z427"/>
<proteinExistence type="predicted"/>
<dbReference type="GO" id="GO:0004343">
    <property type="term" value="F:glucosamine 6-phosphate N-acetyltransferase activity"/>
    <property type="evidence" value="ECO:0007669"/>
    <property type="project" value="TreeGrafter"/>
</dbReference>
<keyword evidence="3" id="KW-0808">Transferase</keyword>
<organism evidence="3 6">
    <name type="scientific">Streptococcus agalactiae</name>
    <dbReference type="NCBI Taxonomy" id="1311"/>
    <lineage>
        <taxon>Bacteria</taxon>
        <taxon>Bacillati</taxon>
        <taxon>Bacillota</taxon>
        <taxon>Bacilli</taxon>
        <taxon>Lactobacillales</taxon>
        <taxon>Streptococcaceae</taxon>
        <taxon>Streptococcus</taxon>
    </lineage>
</organism>
<evidence type="ECO:0000313" key="5">
    <source>
        <dbReference type="Proteomes" id="UP000035346"/>
    </source>
</evidence>
<dbReference type="Proteomes" id="UP000035346">
    <property type="component" value="Unassembled WGS sequence"/>
</dbReference>
<dbReference type="EMBL" id="LBKL01000066">
    <property type="protein sequence ID" value="KLL38900.1"/>
    <property type="molecule type" value="Genomic_DNA"/>
</dbReference>
<dbReference type="SUPFAM" id="SSF55729">
    <property type="entry name" value="Acyl-CoA N-acyltransferases (Nat)"/>
    <property type="match status" value="1"/>
</dbReference>
<protein>
    <submittedName>
        <fullName evidence="3">Acetyltransferase</fullName>
    </submittedName>
</protein>
<dbReference type="Pfam" id="PF13673">
    <property type="entry name" value="Acetyltransf_10"/>
    <property type="match status" value="1"/>
</dbReference>
<dbReference type="KEGG" id="sagg:EN73_10420"/>
<dbReference type="PANTHER" id="PTHR13355:SF11">
    <property type="entry name" value="GLUCOSAMINE 6-PHOSPHATE N-ACETYLTRANSFERASE"/>
    <property type="match status" value="1"/>
</dbReference>
<evidence type="ECO:0000313" key="6">
    <source>
        <dbReference type="Proteomes" id="UP000250200"/>
    </source>
</evidence>
<name>A0A076Z427_STRAG</name>
<evidence type="ECO:0000313" key="3">
    <source>
        <dbReference type="EMBL" id="SQA18117.1"/>
    </source>
</evidence>
<evidence type="ECO:0000313" key="2">
    <source>
        <dbReference type="EMBL" id="KLL38900.1"/>
    </source>
</evidence>
<feature type="domain" description="N-acetyltransferase" evidence="1">
    <location>
        <begin position="3"/>
        <end position="143"/>
    </location>
</feature>
<dbReference type="RefSeq" id="WP_000772114.1">
    <property type="nucleotide sequence ID" value="NZ_AP018935.1"/>
</dbReference>
<dbReference type="InterPro" id="IPR039143">
    <property type="entry name" value="GNPNAT1-like"/>
</dbReference>
<dbReference type="EMBL" id="UAVB01000001">
    <property type="protein sequence ID" value="SQA18117.1"/>
    <property type="molecule type" value="Genomic_DNA"/>
</dbReference>
<reference evidence="2 5" key="1">
    <citation type="journal article" date="2015" name="PLoS ONE">
        <title>Genomic analysis reveals the molecular basis for capsule loss in the group B streptococcus population.</title>
        <authorList>
            <consortium name="DEVANI Consortium"/>
            <person name="Rosini R."/>
            <person name="Campisi E."/>
            <person name="De Chiara M."/>
            <person name="Tettelin H."/>
            <person name="Rinaudo D."/>
            <person name="Toniolo C."/>
            <person name="Metruccio M."/>
            <person name="Guidotti S."/>
            <person name="Sorensen U.B."/>
            <person name="Kilian M."/>
            <person name="Ramirez M."/>
            <person name="Janulczyk R."/>
            <person name="Donati C."/>
            <person name="Grandi G."/>
            <person name="Margarit I."/>
        </authorList>
    </citation>
    <scope>NUCLEOTIDE SEQUENCE [LARGE SCALE GENOMIC DNA]</scope>
    <source>
        <strain evidence="2 5">DK-B-USS-215</strain>
    </source>
</reference>
<evidence type="ECO:0000313" key="4">
    <source>
        <dbReference type="EMBL" id="VED64693.1"/>
    </source>
</evidence>
<dbReference type="EMBL" id="LR134265">
    <property type="protein sequence ID" value="VED64693.1"/>
    <property type="molecule type" value="Genomic_DNA"/>
</dbReference>
<dbReference type="PROSITE" id="PS51186">
    <property type="entry name" value="GNAT"/>
    <property type="match status" value="1"/>
</dbReference>
<dbReference type="CDD" id="cd04301">
    <property type="entry name" value="NAT_SF"/>
    <property type="match status" value="1"/>
</dbReference>
<dbReference type="InterPro" id="IPR016181">
    <property type="entry name" value="Acyl_CoA_acyltransferase"/>
</dbReference>
<reference evidence="3 6" key="2">
    <citation type="submission" date="2018-06" db="EMBL/GenBank/DDBJ databases">
        <authorList>
            <consortium name="Pathogen Informatics"/>
            <person name="Doyle S."/>
        </authorList>
    </citation>
    <scope>NUCLEOTIDE SEQUENCE [LARGE SCALE GENOMIC DNA]</scope>
    <source>
        <strain evidence="3 6">NCTC8181</strain>
    </source>
</reference>
<evidence type="ECO:0000313" key="7">
    <source>
        <dbReference type="Proteomes" id="UP000268870"/>
    </source>
</evidence>
<accession>A0A076Z427</accession>
<dbReference type="Proteomes" id="UP000250200">
    <property type="component" value="Unassembled WGS sequence"/>
</dbReference>
<sequence length="143" mass="16525">MKLLVNHLPYQRAASLYIRFSVFVIERNIKMEEEFDDNDEQDTIYAVLYDGKQPVSTGRFLPETQTEARLTRIATLKGYRGNGYGTKIIIALENYAKENGYHYLTIHAELTAKDFYQTLGYQATGNIYMEDGEACQTLEKYLI</sequence>
<dbReference type="Proteomes" id="UP000268870">
    <property type="component" value="Chromosome"/>
</dbReference>
<dbReference type="PANTHER" id="PTHR13355">
    <property type="entry name" value="GLUCOSAMINE 6-PHOSPHATE N-ACETYLTRANSFERASE"/>
    <property type="match status" value="1"/>
</dbReference>
<evidence type="ECO:0000259" key="1">
    <source>
        <dbReference type="PROSITE" id="PS51186"/>
    </source>
</evidence>